<evidence type="ECO:0000313" key="3">
    <source>
        <dbReference type="Proteomes" id="UP000254893"/>
    </source>
</evidence>
<dbReference type="RefSeq" id="WP_003002695.1">
    <property type="nucleotide sequence ID" value="NZ_CP068082.1"/>
</dbReference>
<organism evidence="2 3">
    <name type="scientific">Sphingobacterium spiritivorum</name>
    <name type="common">Flavobacterium spiritivorum</name>
    <dbReference type="NCBI Taxonomy" id="258"/>
    <lineage>
        <taxon>Bacteria</taxon>
        <taxon>Pseudomonadati</taxon>
        <taxon>Bacteroidota</taxon>
        <taxon>Sphingobacteriia</taxon>
        <taxon>Sphingobacteriales</taxon>
        <taxon>Sphingobacteriaceae</taxon>
        <taxon>Sphingobacterium</taxon>
    </lineage>
</organism>
<proteinExistence type="predicted"/>
<sequence>MQSTEEINTSRSLSAKLLALLYILVLIYLGLILPSENDQFLIPVIYLVVIAVLQFSFVVYYRLRFKSAAVIFLILVVVLLSLFAGFLYYISGLAAAYKN</sequence>
<evidence type="ECO:0000313" key="2">
    <source>
        <dbReference type="EMBL" id="SUJ29096.1"/>
    </source>
</evidence>
<keyword evidence="1" id="KW-1133">Transmembrane helix</keyword>
<accession>A0A380CU77</accession>
<reference evidence="2 3" key="1">
    <citation type="submission" date="2018-06" db="EMBL/GenBank/DDBJ databases">
        <authorList>
            <consortium name="Pathogen Informatics"/>
            <person name="Doyle S."/>
        </authorList>
    </citation>
    <scope>NUCLEOTIDE SEQUENCE [LARGE SCALE GENOMIC DNA]</scope>
    <source>
        <strain evidence="2 3">NCTC11388</strain>
    </source>
</reference>
<evidence type="ECO:0000256" key="1">
    <source>
        <dbReference type="SAM" id="Phobius"/>
    </source>
</evidence>
<keyword evidence="1" id="KW-0812">Transmembrane</keyword>
<name>A0A380CU77_SPHSI</name>
<feature type="transmembrane region" description="Helical" evidence="1">
    <location>
        <begin position="68"/>
        <end position="90"/>
    </location>
</feature>
<feature type="transmembrane region" description="Helical" evidence="1">
    <location>
        <begin position="12"/>
        <end position="34"/>
    </location>
</feature>
<dbReference type="Proteomes" id="UP000254893">
    <property type="component" value="Unassembled WGS sequence"/>
</dbReference>
<feature type="transmembrane region" description="Helical" evidence="1">
    <location>
        <begin position="40"/>
        <end position="61"/>
    </location>
</feature>
<dbReference type="AlphaFoldDB" id="A0A380CU77"/>
<gene>
    <name evidence="2" type="ORF">NCTC11388_04527</name>
</gene>
<dbReference type="EMBL" id="UGYW01000002">
    <property type="protein sequence ID" value="SUJ29096.1"/>
    <property type="molecule type" value="Genomic_DNA"/>
</dbReference>
<protein>
    <submittedName>
        <fullName evidence="2">Uncharacterized protein</fullName>
    </submittedName>
</protein>
<keyword evidence="1" id="KW-0472">Membrane</keyword>